<keyword evidence="7 9" id="KW-1133">Transmembrane helix</keyword>
<dbReference type="RefSeq" id="WP_091975036.1">
    <property type="nucleotide sequence ID" value="NZ_CAUWDX010000001.1"/>
</dbReference>
<reference evidence="11 12" key="1">
    <citation type="submission" date="2016-10" db="EMBL/GenBank/DDBJ databases">
        <authorList>
            <person name="de Groot N.N."/>
        </authorList>
    </citation>
    <scope>NUCLEOTIDE SEQUENCE [LARGE SCALE GENOMIC DNA]</scope>
    <source>
        <strain evidence="11 12">Calf135</strain>
    </source>
</reference>
<dbReference type="Proteomes" id="UP000199512">
    <property type="component" value="Unassembled WGS sequence"/>
</dbReference>
<evidence type="ECO:0000256" key="2">
    <source>
        <dbReference type="ARBA" id="ARBA00022448"/>
    </source>
</evidence>
<feature type="transmembrane region" description="Helical" evidence="9">
    <location>
        <begin position="290"/>
        <end position="323"/>
    </location>
</feature>
<evidence type="ECO:0000256" key="3">
    <source>
        <dbReference type="ARBA" id="ARBA00022475"/>
    </source>
</evidence>
<keyword evidence="3" id="KW-1003">Cell membrane</keyword>
<dbReference type="AlphaFoldDB" id="A0A1H8H6Z9"/>
<dbReference type="OrthoDB" id="9787936at2"/>
<keyword evidence="4" id="KW-0762">Sugar transport</keyword>
<sequence length="460" mass="49132">MGVLQYLVDLGAPVMMPIIFTVFALCLRVKFGNAIRAGLLVGIGFIGLNTIITLLTDNLGPAAQAMVQNFGLNLNVLDVGWPAASAIAFGSAVGVLIIPLCILVNIIMLLTRTTRTVNIDIWNFWHFAFTGSLVYMLTKSLPIALLMAAVNMIITMVIADRTAPLVEKELGLPGISIPHGFSASYVPVAWIVNKILDFIPGINKIKLDANDIQKKFGVFGDPAVLGVSIGVILGLLAKYDINKTLNLAMVMGAVLVLTPKMAAILMEGLMPVSEAVQELIQRKFEGKARLYIGLDSAVSVGHPVTLAVSLVLVPITLVLALVIPGNQFLPFASLAGLPFMFVLITPIVKGDFFRTFLVGIIVIGVGLLIGTNLAPLFTEAAMSAKFAIPTGAATISSIDYGSSPFPWIIIKLTELKTLGIGALVILTGIIMAWNRKIIVSEDKKVEEAERNSRVEGAAEF</sequence>
<dbReference type="GO" id="GO:0005886">
    <property type="term" value="C:plasma membrane"/>
    <property type="evidence" value="ECO:0007669"/>
    <property type="project" value="UniProtKB-SubCell"/>
</dbReference>
<dbReference type="InterPro" id="IPR004703">
    <property type="entry name" value="PTS_sugar-sp_permease"/>
</dbReference>
<protein>
    <submittedName>
        <fullName evidence="11">PTS system IIC component, Gat family</fullName>
    </submittedName>
</protein>
<evidence type="ECO:0000256" key="8">
    <source>
        <dbReference type="ARBA" id="ARBA00023136"/>
    </source>
</evidence>
<keyword evidence="5" id="KW-0598">Phosphotransferase system</keyword>
<name>A0A1H8H6Z9_9FIRM</name>
<keyword evidence="8 9" id="KW-0472">Membrane</keyword>
<evidence type="ECO:0000256" key="7">
    <source>
        <dbReference type="ARBA" id="ARBA00022989"/>
    </source>
</evidence>
<dbReference type="InterPro" id="IPR013853">
    <property type="entry name" value="EIIC-GAT"/>
</dbReference>
<dbReference type="STRING" id="215200.SAMN05216454_10534"/>
<comment type="subcellular location">
    <subcellularLocation>
        <location evidence="1">Cell membrane</location>
        <topology evidence="1">Multi-pass membrane protein</topology>
    </subcellularLocation>
</comment>
<feature type="transmembrane region" description="Helical" evidence="9">
    <location>
        <begin position="143"/>
        <end position="159"/>
    </location>
</feature>
<feature type="transmembrane region" description="Helical" evidence="9">
    <location>
        <begin position="79"/>
        <end position="107"/>
    </location>
</feature>
<dbReference type="Pfam" id="PF03611">
    <property type="entry name" value="EIIC-GAT"/>
    <property type="match status" value="1"/>
</dbReference>
<evidence type="ECO:0000256" key="4">
    <source>
        <dbReference type="ARBA" id="ARBA00022597"/>
    </source>
</evidence>
<feature type="transmembrane region" description="Helical" evidence="9">
    <location>
        <begin position="329"/>
        <end position="348"/>
    </location>
</feature>
<keyword evidence="2" id="KW-0813">Transport</keyword>
<dbReference type="EMBL" id="FODF01000005">
    <property type="protein sequence ID" value="SEN51780.1"/>
    <property type="molecule type" value="Genomic_DNA"/>
</dbReference>
<evidence type="ECO:0000313" key="12">
    <source>
        <dbReference type="Proteomes" id="UP000199512"/>
    </source>
</evidence>
<feature type="transmembrane region" description="Helical" evidence="9">
    <location>
        <begin position="249"/>
        <end position="269"/>
    </location>
</feature>
<feature type="domain" description="PTS EIIC type-2" evidence="10">
    <location>
        <begin position="4"/>
        <end position="433"/>
    </location>
</feature>
<keyword evidence="6 9" id="KW-0812">Transmembrane</keyword>
<dbReference type="InterPro" id="IPR013014">
    <property type="entry name" value="PTS_EIIC_2"/>
</dbReference>
<organism evidence="11 12">
    <name type="scientific">Peptostreptococcus russellii</name>
    <dbReference type="NCBI Taxonomy" id="215200"/>
    <lineage>
        <taxon>Bacteria</taxon>
        <taxon>Bacillati</taxon>
        <taxon>Bacillota</taxon>
        <taxon>Clostridia</taxon>
        <taxon>Peptostreptococcales</taxon>
        <taxon>Peptostreptococcaceae</taxon>
        <taxon>Peptostreptococcus</taxon>
    </lineage>
</organism>
<dbReference type="PANTHER" id="PTHR37324">
    <property type="entry name" value="PTS SYSTEM GALACTITOL-SPECIFIC EIIC COMPONENT"/>
    <property type="match status" value="1"/>
</dbReference>
<feature type="transmembrane region" description="Helical" evidence="9">
    <location>
        <begin position="39"/>
        <end position="59"/>
    </location>
</feature>
<dbReference type="GO" id="GO:0009401">
    <property type="term" value="P:phosphoenolpyruvate-dependent sugar phosphotransferase system"/>
    <property type="evidence" value="ECO:0007669"/>
    <property type="project" value="UniProtKB-KW"/>
</dbReference>
<dbReference type="PROSITE" id="PS51104">
    <property type="entry name" value="PTS_EIIC_TYPE_2"/>
    <property type="match status" value="1"/>
</dbReference>
<evidence type="ECO:0000256" key="1">
    <source>
        <dbReference type="ARBA" id="ARBA00004651"/>
    </source>
</evidence>
<evidence type="ECO:0000256" key="6">
    <source>
        <dbReference type="ARBA" id="ARBA00022692"/>
    </source>
</evidence>
<proteinExistence type="predicted"/>
<evidence type="ECO:0000313" key="11">
    <source>
        <dbReference type="EMBL" id="SEN51780.1"/>
    </source>
</evidence>
<feature type="transmembrane region" description="Helical" evidence="9">
    <location>
        <begin position="415"/>
        <end position="434"/>
    </location>
</feature>
<feature type="transmembrane region" description="Helical" evidence="9">
    <location>
        <begin position="6"/>
        <end position="27"/>
    </location>
</feature>
<evidence type="ECO:0000259" key="10">
    <source>
        <dbReference type="PROSITE" id="PS51104"/>
    </source>
</evidence>
<keyword evidence="12" id="KW-1185">Reference proteome</keyword>
<feature type="transmembrane region" description="Helical" evidence="9">
    <location>
        <begin position="119"/>
        <end position="137"/>
    </location>
</feature>
<dbReference type="PIRSF" id="PIRSF006304">
    <property type="entry name" value="GatC"/>
    <property type="match status" value="1"/>
</dbReference>
<accession>A0A1H8H6Z9</accession>
<dbReference type="PANTHER" id="PTHR37324:SF2">
    <property type="entry name" value="PTS SYSTEM GALACTITOL-SPECIFIC EIIC COMPONENT"/>
    <property type="match status" value="1"/>
</dbReference>
<evidence type="ECO:0000256" key="5">
    <source>
        <dbReference type="ARBA" id="ARBA00022683"/>
    </source>
</evidence>
<evidence type="ECO:0000256" key="9">
    <source>
        <dbReference type="SAM" id="Phobius"/>
    </source>
</evidence>
<feature type="transmembrane region" description="Helical" evidence="9">
    <location>
        <begin position="355"/>
        <end position="377"/>
    </location>
</feature>
<dbReference type="GO" id="GO:0015577">
    <property type="term" value="F:galactitol transmembrane transporter activity"/>
    <property type="evidence" value="ECO:0007669"/>
    <property type="project" value="InterPro"/>
</dbReference>
<gene>
    <name evidence="11" type="ORF">SAMN05216454_10534</name>
</gene>
<feature type="transmembrane region" description="Helical" evidence="9">
    <location>
        <begin position="216"/>
        <end position="237"/>
    </location>
</feature>